<evidence type="ECO:0000256" key="1">
    <source>
        <dbReference type="ARBA" id="ARBA00000185"/>
    </source>
</evidence>
<dbReference type="InterPro" id="IPR020568">
    <property type="entry name" value="Ribosomal_Su5_D2-typ_SF"/>
</dbReference>
<keyword evidence="8" id="KW-0413">Isomerase</keyword>
<reference evidence="11" key="1">
    <citation type="submission" date="2015-07" db="EMBL/GenBank/DDBJ databases">
        <authorList>
            <person name="Ju K.-S."/>
            <person name="Doroghazi J.R."/>
            <person name="Metcalf W.W."/>
        </authorList>
    </citation>
    <scope>NUCLEOTIDE SEQUENCE [LARGE SCALE GENOMIC DNA]</scope>
    <source>
        <strain evidence="11">NRRL 2290</strain>
    </source>
</reference>
<keyword evidence="5" id="KW-0067">ATP-binding</keyword>
<dbReference type="SUPFAM" id="SSF54211">
    <property type="entry name" value="Ribosomal protein S5 domain 2-like"/>
    <property type="match status" value="1"/>
</dbReference>
<dbReference type="InterPro" id="IPR000565">
    <property type="entry name" value="Topo_IIA_B"/>
</dbReference>
<dbReference type="Proteomes" id="UP000037251">
    <property type="component" value="Unassembled WGS sequence"/>
</dbReference>
<dbReference type="EMBL" id="LGUS01000116">
    <property type="protein sequence ID" value="KOG37111.1"/>
    <property type="molecule type" value="Genomic_DNA"/>
</dbReference>
<keyword evidence="4" id="KW-0547">Nucleotide-binding</keyword>
<dbReference type="GO" id="GO:0006265">
    <property type="term" value="P:DNA topological change"/>
    <property type="evidence" value="ECO:0007669"/>
    <property type="project" value="InterPro"/>
</dbReference>
<evidence type="ECO:0000256" key="8">
    <source>
        <dbReference type="ARBA" id="ARBA00023235"/>
    </source>
</evidence>
<proteinExistence type="inferred from homology"/>
<dbReference type="GO" id="GO:0003677">
    <property type="term" value="F:DNA binding"/>
    <property type="evidence" value="ECO:0007669"/>
    <property type="project" value="UniProtKB-KW"/>
</dbReference>
<evidence type="ECO:0000256" key="7">
    <source>
        <dbReference type="ARBA" id="ARBA00023125"/>
    </source>
</evidence>
<keyword evidence="11" id="KW-1185">Reference proteome</keyword>
<dbReference type="Gene3D" id="3.30.565.10">
    <property type="entry name" value="Histidine kinase-like ATPase, C-terminal domain"/>
    <property type="match status" value="1"/>
</dbReference>
<dbReference type="SMART" id="SM00433">
    <property type="entry name" value="TOP2c"/>
    <property type="match status" value="1"/>
</dbReference>
<dbReference type="Pfam" id="PF00204">
    <property type="entry name" value="DNA_gyraseB"/>
    <property type="match status" value="1"/>
</dbReference>
<dbReference type="InterPro" id="IPR014721">
    <property type="entry name" value="Ribsml_uS5_D2-typ_fold_subgr"/>
</dbReference>
<dbReference type="SUPFAM" id="SSF55874">
    <property type="entry name" value="ATPase domain of HSP90 chaperone/DNA topoisomerase II/histidine kinase"/>
    <property type="match status" value="1"/>
</dbReference>
<evidence type="ECO:0000256" key="2">
    <source>
        <dbReference type="ARBA" id="ARBA00010708"/>
    </source>
</evidence>
<comment type="catalytic activity">
    <reaction evidence="1">
        <text>ATP-dependent breakage, passage and rejoining of double-stranded DNA.</text>
        <dbReference type="EC" id="5.6.2.2"/>
    </reaction>
</comment>
<dbReference type="PRINTS" id="PR00418">
    <property type="entry name" value="TPI2FAMILY"/>
</dbReference>
<keyword evidence="6" id="KW-0799">Topoisomerase</keyword>
<keyword evidence="7" id="KW-0238">DNA-binding</keyword>
<dbReference type="STRING" id="67356.AQJ84_23600"/>
<accession>A0A0L8LG96</accession>
<name>A0A0L8LG96_9ACTN</name>
<dbReference type="InterPro" id="IPR001241">
    <property type="entry name" value="Topo_IIA"/>
</dbReference>
<organism evidence="10 11">
    <name type="scientific">Streptomyces resistomycificus</name>
    <dbReference type="NCBI Taxonomy" id="67356"/>
    <lineage>
        <taxon>Bacteria</taxon>
        <taxon>Bacillati</taxon>
        <taxon>Actinomycetota</taxon>
        <taxon>Actinomycetes</taxon>
        <taxon>Kitasatosporales</taxon>
        <taxon>Streptomycetaceae</taxon>
        <taxon>Streptomyces</taxon>
        <taxon>Streptomyces aurantiacus group</taxon>
    </lineage>
</organism>
<evidence type="ECO:0000256" key="6">
    <source>
        <dbReference type="ARBA" id="ARBA00023029"/>
    </source>
</evidence>
<dbReference type="CDD" id="cd00329">
    <property type="entry name" value="TopoII_MutL_Trans"/>
    <property type="match status" value="1"/>
</dbReference>
<dbReference type="PATRIC" id="fig|67356.5.peg.2566"/>
<comment type="similarity">
    <text evidence="2">Belongs to the type II topoisomerase GyrB family.</text>
</comment>
<dbReference type="GO" id="GO:0003918">
    <property type="term" value="F:DNA topoisomerase type II (double strand cut, ATP-hydrolyzing) activity"/>
    <property type="evidence" value="ECO:0007669"/>
    <property type="project" value="UniProtKB-EC"/>
</dbReference>
<evidence type="ECO:0000313" key="10">
    <source>
        <dbReference type="EMBL" id="KOG37111.1"/>
    </source>
</evidence>
<comment type="caution">
    <text evidence="10">The sequence shown here is derived from an EMBL/GenBank/DDBJ whole genome shotgun (WGS) entry which is preliminary data.</text>
</comment>
<evidence type="ECO:0000256" key="4">
    <source>
        <dbReference type="ARBA" id="ARBA00022741"/>
    </source>
</evidence>
<dbReference type="PANTHER" id="PTHR45866">
    <property type="entry name" value="DNA GYRASE/TOPOISOMERASE SUBUNIT B"/>
    <property type="match status" value="1"/>
</dbReference>
<evidence type="ECO:0000259" key="9">
    <source>
        <dbReference type="Pfam" id="PF00204"/>
    </source>
</evidence>
<dbReference type="PANTHER" id="PTHR45866:SF1">
    <property type="entry name" value="DNA GYRASE SUBUNIT B, MITOCHONDRIAL"/>
    <property type="match status" value="1"/>
</dbReference>
<dbReference type="Gene3D" id="3.30.230.10">
    <property type="match status" value="1"/>
</dbReference>
<dbReference type="EC" id="5.6.2.2" evidence="3"/>
<evidence type="ECO:0000313" key="11">
    <source>
        <dbReference type="Proteomes" id="UP000037251"/>
    </source>
</evidence>
<protein>
    <recommendedName>
        <fullName evidence="3">DNA topoisomerase (ATP-hydrolyzing)</fullName>
        <ecNumber evidence="3">5.6.2.2</ecNumber>
    </recommendedName>
</protein>
<evidence type="ECO:0000256" key="5">
    <source>
        <dbReference type="ARBA" id="ARBA00022840"/>
    </source>
</evidence>
<dbReference type="PRINTS" id="PR01159">
    <property type="entry name" value="DNAGYRASEB"/>
</dbReference>
<dbReference type="AlphaFoldDB" id="A0A0L8LG96"/>
<dbReference type="InterPro" id="IPR013506">
    <property type="entry name" value="Topo_IIA_bsu_dom2"/>
</dbReference>
<feature type="domain" description="DNA topoisomerase type IIA subunit B" evidence="9">
    <location>
        <begin position="231"/>
        <end position="391"/>
    </location>
</feature>
<sequence>MGGDFVSGEGMGYDAARIEVLEGREAVRKRPGMWVGSTGERGLYQMVFEVVDWAVNEGLATGSGFVSVTLTPDGGVRVTDDGPGVPFEAGVVRGTDAPGLEALLTTPRPGPEREGRHIVAVSHPGAGLLVPNALSSRLTAEVRRDGVLRVQEYARGVPVAPPATVSPATGSGTTITFWPDADIFETTQCSFAVLAERFRQVAFLNRGLGISLTEERAAGDARAVLFRFPDGVRDFVAALDAETGAGIHPDILCFECEDPRMAGTMEVALMWMSSHKRPVRGFTNSRATQEGGTHVDGFLDGVVGAVTAYARQRGLLGAADPGPDAVRIGECCTAVVSVKLDRPEFLGATRGLLGNADVRGCVDEAVRRHLGDWFEERPEWATRVVNRVVGDDHRD</sequence>
<dbReference type="InterPro" id="IPR036890">
    <property type="entry name" value="HATPase_C_sf"/>
</dbReference>
<gene>
    <name evidence="10" type="ORF">ADK37_11880</name>
</gene>
<dbReference type="eggNOG" id="COG0187">
    <property type="taxonomic scope" value="Bacteria"/>
</dbReference>
<evidence type="ECO:0000256" key="3">
    <source>
        <dbReference type="ARBA" id="ARBA00012895"/>
    </source>
</evidence>
<dbReference type="GO" id="GO:0005524">
    <property type="term" value="F:ATP binding"/>
    <property type="evidence" value="ECO:0007669"/>
    <property type="project" value="UniProtKB-KW"/>
</dbReference>